<protein>
    <submittedName>
        <fullName evidence="1">Uncharacterized protein</fullName>
    </submittedName>
</protein>
<dbReference type="Proteomes" id="UP000585507">
    <property type="component" value="Unassembled WGS sequence"/>
</dbReference>
<keyword evidence="2" id="KW-1185">Reference proteome</keyword>
<evidence type="ECO:0000313" key="2">
    <source>
        <dbReference type="Proteomes" id="UP000585507"/>
    </source>
</evidence>
<gene>
    <name evidence="1" type="ORF">GGD55_000454</name>
</gene>
<dbReference type="EMBL" id="JACHBK010000001">
    <property type="protein sequence ID" value="MBB5533793.1"/>
    <property type="molecule type" value="Genomic_DNA"/>
</dbReference>
<accession>A0A7W8X7T8</accession>
<proteinExistence type="predicted"/>
<organism evidence="1 2">
    <name type="scientific">Rhizobium giardinii</name>
    <dbReference type="NCBI Taxonomy" id="56731"/>
    <lineage>
        <taxon>Bacteria</taxon>
        <taxon>Pseudomonadati</taxon>
        <taxon>Pseudomonadota</taxon>
        <taxon>Alphaproteobacteria</taxon>
        <taxon>Hyphomicrobiales</taxon>
        <taxon>Rhizobiaceae</taxon>
        <taxon>Rhizobium/Agrobacterium group</taxon>
        <taxon>Rhizobium</taxon>
    </lineage>
</organism>
<reference evidence="1 2" key="1">
    <citation type="submission" date="2020-08" db="EMBL/GenBank/DDBJ databases">
        <title>Genomic Encyclopedia of Type Strains, Phase IV (KMG-V): Genome sequencing to study the core and pangenomes of soil and plant-associated prokaryotes.</title>
        <authorList>
            <person name="Whitman W."/>
        </authorList>
    </citation>
    <scope>NUCLEOTIDE SEQUENCE [LARGE SCALE GENOMIC DNA]</scope>
    <source>
        <strain evidence="1 2">SEMIA 4084</strain>
    </source>
</reference>
<dbReference type="AlphaFoldDB" id="A0A7W8X7T8"/>
<name>A0A7W8X7T8_9HYPH</name>
<sequence length="31" mass="3719">MFANARIAVFHGTRSYCRATKDLCIRPFWRM</sequence>
<comment type="caution">
    <text evidence="1">The sequence shown here is derived from an EMBL/GenBank/DDBJ whole genome shotgun (WGS) entry which is preliminary data.</text>
</comment>
<evidence type="ECO:0000313" key="1">
    <source>
        <dbReference type="EMBL" id="MBB5533793.1"/>
    </source>
</evidence>